<feature type="transmembrane region" description="Helical" evidence="1">
    <location>
        <begin position="341"/>
        <end position="362"/>
    </location>
</feature>
<accession>A0A1H6M3W1</accession>
<keyword evidence="4" id="KW-1185">Reference proteome</keyword>
<feature type="transmembrane region" description="Helical" evidence="1">
    <location>
        <begin position="153"/>
        <end position="171"/>
    </location>
</feature>
<evidence type="ECO:0000256" key="1">
    <source>
        <dbReference type="SAM" id="Phobius"/>
    </source>
</evidence>
<evidence type="ECO:0000313" key="3">
    <source>
        <dbReference type="EMBL" id="SEH92200.1"/>
    </source>
</evidence>
<proteinExistence type="predicted"/>
<dbReference type="AlphaFoldDB" id="A0A1H6M3W1"/>
<dbReference type="RefSeq" id="WP_067777716.1">
    <property type="nucleotide sequence ID" value="NZ_LIGX01000041.1"/>
</dbReference>
<sequence length="370" mass="41312">MDTSSPQPPARILAIDALRGFDMFFLTGGLALVLAALGLIYEPMPEWIRYHATHVEWEGFAAWDLVMPLFIFIVGAAVPFSMGKYSAPGMRSKAYLRIFRRVAILFLLGMVVQGRLLGFEPKNMALFCNTLQAIAGGYLIASLCVLHLRLRGQIVTALLLLASYWALMRFMPYGDSQAGLFLPHDNLALHIDKYLQGSWQDGTNYSWILTNLSFGATAMLGALSGYLLKTPCLPVKKLAWLLGIGGALLLSGWALSYDTPIIKHIFTTSMVLWAAGWSYLLLALFYLILDIARLTWLAFPFIVVGSNAIFAYMWIETPQCSPEHNISRALFGGLARQSGDYGAFIFQLGNYALIWSVLYFLYRKKTFIKV</sequence>
<dbReference type="OrthoDB" id="9788724at2"/>
<evidence type="ECO:0000313" key="4">
    <source>
        <dbReference type="Proteomes" id="UP000176204"/>
    </source>
</evidence>
<dbReference type="STRING" id="1679444.PYTT_1741"/>
<gene>
    <name evidence="3" type="ORF">PYTT_1741</name>
</gene>
<dbReference type="Pfam" id="PF16401">
    <property type="entry name" value="DUF5009"/>
    <property type="match status" value="1"/>
</dbReference>
<feature type="transmembrane region" description="Helical" evidence="1">
    <location>
        <begin position="61"/>
        <end position="82"/>
    </location>
</feature>
<feature type="transmembrane region" description="Helical" evidence="1">
    <location>
        <begin position="238"/>
        <end position="255"/>
    </location>
</feature>
<feature type="transmembrane region" description="Helical" evidence="1">
    <location>
        <begin position="261"/>
        <end position="289"/>
    </location>
</feature>
<feature type="domain" description="DUF5009" evidence="2">
    <location>
        <begin position="14"/>
        <end position="109"/>
    </location>
</feature>
<dbReference type="PANTHER" id="PTHR31061:SF24">
    <property type="entry name" value="LD22376P"/>
    <property type="match status" value="1"/>
</dbReference>
<dbReference type="PANTHER" id="PTHR31061">
    <property type="entry name" value="LD22376P"/>
    <property type="match status" value="1"/>
</dbReference>
<reference evidence="4" key="1">
    <citation type="submission" date="2016-09" db="EMBL/GenBank/DDBJ databases">
        <authorList>
            <person name="Koehorst J."/>
        </authorList>
    </citation>
    <scope>NUCLEOTIDE SEQUENCE [LARGE SCALE GENOMIC DNA]</scope>
</reference>
<organism evidence="3 4">
    <name type="scientific">Akkermansia glycaniphila</name>
    <dbReference type="NCBI Taxonomy" id="1679444"/>
    <lineage>
        <taxon>Bacteria</taxon>
        <taxon>Pseudomonadati</taxon>
        <taxon>Verrucomicrobiota</taxon>
        <taxon>Verrucomicrobiia</taxon>
        <taxon>Verrucomicrobiales</taxon>
        <taxon>Akkermansiaceae</taxon>
        <taxon>Akkermansia</taxon>
    </lineage>
</organism>
<dbReference type="InterPro" id="IPR032176">
    <property type="entry name" value="DUF5009"/>
</dbReference>
<feature type="transmembrane region" description="Helical" evidence="1">
    <location>
        <begin position="21"/>
        <end position="41"/>
    </location>
</feature>
<keyword evidence="1" id="KW-0812">Transmembrane</keyword>
<feature type="transmembrane region" description="Helical" evidence="1">
    <location>
        <begin position="124"/>
        <end position="146"/>
    </location>
</feature>
<dbReference type="Proteomes" id="UP000176204">
    <property type="component" value="Chromosome I"/>
</dbReference>
<feature type="transmembrane region" description="Helical" evidence="1">
    <location>
        <begin position="205"/>
        <end position="226"/>
    </location>
</feature>
<feature type="transmembrane region" description="Helical" evidence="1">
    <location>
        <begin position="296"/>
        <end position="315"/>
    </location>
</feature>
<name>A0A1H6M3W1_9BACT</name>
<protein>
    <recommendedName>
        <fullName evidence="2">DUF5009 domain-containing protein</fullName>
    </recommendedName>
</protein>
<keyword evidence="1" id="KW-0472">Membrane</keyword>
<evidence type="ECO:0000259" key="2">
    <source>
        <dbReference type="Pfam" id="PF16401"/>
    </source>
</evidence>
<dbReference type="EMBL" id="LT629973">
    <property type="protein sequence ID" value="SEH92200.1"/>
    <property type="molecule type" value="Genomic_DNA"/>
</dbReference>
<keyword evidence="1" id="KW-1133">Transmembrane helix</keyword>
<dbReference type="KEGG" id="agl:PYTT_1741"/>